<dbReference type="AlphaFoldDB" id="A0A180G2C4"/>
<evidence type="ECO:0000256" key="7">
    <source>
        <dbReference type="ARBA" id="ARBA00023157"/>
    </source>
</evidence>
<dbReference type="InterPro" id="IPR012913">
    <property type="entry name" value="OS9-like_dom"/>
</dbReference>
<feature type="compositionally biased region" description="Polar residues" evidence="8">
    <location>
        <begin position="450"/>
        <end position="461"/>
    </location>
</feature>
<feature type="chain" id="PRO_5008109494" description="Protein OS-9 homolog" evidence="9">
    <location>
        <begin position="25"/>
        <end position="687"/>
    </location>
</feature>
<keyword evidence="13" id="KW-1185">Reference proteome</keyword>
<dbReference type="VEuPathDB" id="FungiDB:PTTG_00973"/>
<protein>
    <recommendedName>
        <fullName evidence="3">Protein OS-9 homolog</fullName>
    </recommendedName>
</protein>
<dbReference type="Pfam" id="PF07915">
    <property type="entry name" value="PRKCSH"/>
    <property type="match status" value="1"/>
</dbReference>
<dbReference type="PANTHER" id="PTHR15414">
    <property type="entry name" value="OS-9-RELATED"/>
    <property type="match status" value="1"/>
</dbReference>
<evidence type="ECO:0000256" key="9">
    <source>
        <dbReference type="SAM" id="SignalP"/>
    </source>
</evidence>
<reference evidence="11" key="2">
    <citation type="submission" date="2016-05" db="EMBL/GenBank/DDBJ databases">
        <title>Comparative analysis highlights variable genome content of wheat rusts and divergence of the mating loci.</title>
        <authorList>
            <person name="Cuomo C.A."/>
            <person name="Bakkeren G."/>
            <person name="Szabo L."/>
            <person name="Khalil H."/>
            <person name="Joly D."/>
            <person name="Goldberg J."/>
            <person name="Young S."/>
            <person name="Zeng Q."/>
            <person name="Fellers J."/>
        </authorList>
    </citation>
    <scope>NUCLEOTIDE SEQUENCE [LARGE SCALE GENOMIC DNA]</scope>
    <source>
        <strain evidence="11">1-1 BBBD Race 1</strain>
    </source>
</reference>
<evidence type="ECO:0000256" key="2">
    <source>
        <dbReference type="ARBA" id="ARBA00009918"/>
    </source>
</evidence>
<evidence type="ECO:0000313" key="11">
    <source>
        <dbReference type="EMBL" id="OAV86784.1"/>
    </source>
</evidence>
<evidence type="ECO:0000256" key="4">
    <source>
        <dbReference type="ARBA" id="ARBA00022729"/>
    </source>
</evidence>
<feature type="region of interest" description="Disordered" evidence="8">
    <location>
        <begin position="380"/>
        <end position="562"/>
    </location>
</feature>
<gene>
    <name evidence="11" type="ORF">PTTG_00973</name>
</gene>
<sequence length="687" mass="75200">MALITIFTPNTLLLILHLFQHTSSLSSHSPPDPLAYPKYSVSLTGWDDAINNHTATAILNNLQSESKEDAVSLLNYNSISQNDQADLRHTLMRTASGQAFLCALPPIPSSAFPKNAAPSQSKVPDLPSAETEDLERKKQREKIEEEGLKNGLKLISSLKDRCIYTRLGWFTYSFCYGKGEIRQFHAIMVPGYNYPQEDPNQDVYVLGFHLDHPQNPHHQARLEGTLPAQSVSAGEGELTSLGRNRFASGGGSILGSISDVLRDESVIKTSVEKEEEEFQQKRYLVQRWDGGTTCDMTGKPRSVEVQFHCSTLGSDHIALLRETSICEYLLVIHTPRLCSEPLFRDGGSQKGVGAGDMVANIGCRPVLTNEEIEKWKANEEARKKKEEEEKLKKSQSLDGKPEENTKTEATSPDGAKGPSPPGESTENQDSSASSHEGKPDEPSDNEEPAPSSTPDQTVLSESTDRTTEGTESQTSDSKNDKESSQKAKTKNDKPAELEIDPITVYFDADTGKMYVDKPAAEEARGRTSSPTADGKPQGTKSDSKTAGKKSSNANEESNELEEIAKALKESLGALLRDLRGDDEGNAGRRLNNNRVHPKPRSLAEVLASFKSGDSPLGAKSKAKNPKVGDGHPPVQTPEDIKKLSSESHSKLVEMYQQKFNIQSANQQPPTDSNQSQDQDSGKKEETN</sequence>
<dbReference type="InterPro" id="IPR044865">
    <property type="entry name" value="MRH_dom"/>
</dbReference>
<evidence type="ECO:0000256" key="1">
    <source>
        <dbReference type="ARBA" id="ARBA00004367"/>
    </source>
</evidence>
<evidence type="ECO:0000313" key="12">
    <source>
        <dbReference type="EnsemblFungi" id="PTTG_00973-t43_1-p1"/>
    </source>
</evidence>
<comment type="subcellular location">
    <subcellularLocation>
        <location evidence="1">Endoplasmic reticulum membrane</location>
        <topology evidence="1">Peripheral membrane protein</topology>
        <orientation evidence="1">Lumenal side</orientation>
    </subcellularLocation>
</comment>
<feature type="signal peptide" evidence="9">
    <location>
        <begin position="1"/>
        <end position="24"/>
    </location>
</feature>
<dbReference type="SUPFAM" id="SSF50911">
    <property type="entry name" value="Mannose 6-phosphate receptor domain"/>
    <property type="match status" value="1"/>
</dbReference>
<dbReference type="GO" id="GO:0030968">
    <property type="term" value="P:endoplasmic reticulum unfolded protein response"/>
    <property type="evidence" value="ECO:0007669"/>
    <property type="project" value="InterPro"/>
</dbReference>
<dbReference type="EMBL" id="ADAS02000815">
    <property type="protein sequence ID" value="OAV86784.1"/>
    <property type="molecule type" value="Genomic_DNA"/>
</dbReference>
<dbReference type="InterPro" id="IPR045149">
    <property type="entry name" value="OS-9-like"/>
</dbReference>
<dbReference type="Gene3D" id="2.70.130.10">
    <property type="entry name" value="Mannose-6-phosphate receptor binding domain"/>
    <property type="match status" value="1"/>
</dbReference>
<feature type="compositionally biased region" description="Basic and acidic residues" evidence="8">
    <location>
        <begin position="477"/>
        <end position="496"/>
    </location>
</feature>
<organism evidence="11">
    <name type="scientific">Puccinia triticina (isolate 1-1 / race 1 (BBBD))</name>
    <name type="common">Brown leaf rust fungus</name>
    <dbReference type="NCBI Taxonomy" id="630390"/>
    <lineage>
        <taxon>Eukaryota</taxon>
        <taxon>Fungi</taxon>
        <taxon>Dikarya</taxon>
        <taxon>Basidiomycota</taxon>
        <taxon>Pucciniomycotina</taxon>
        <taxon>Pucciniomycetes</taxon>
        <taxon>Pucciniales</taxon>
        <taxon>Pucciniaceae</taxon>
        <taxon>Puccinia</taxon>
    </lineage>
</organism>
<feature type="compositionally biased region" description="Basic and acidic residues" evidence="8">
    <location>
        <begin position="638"/>
        <end position="651"/>
    </location>
</feature>
<proteinExistence type="inferred from homology"/>
<comment type="similarity">
    <text evidence="2">Belongs to the OS-9 family.</text>
</comment>
<accession>A0A180G2C4</accession>
<evidence type="ECO:0000256" key="5">
    <source>
        <dbReference type="ARBA" id="ARBA00022734"/>
    </source>
</evidence>
<reference evidence="12 13" key="3">
    <citation type="journal article" date="2017" name="G3 (Bethesda)">
        <title>Comparative analysis highlights variable genome content of wheat rusts and divergence of the mating loci.</title>
        <authorList>
            <person name="Cuomo C.A."/>
            <person name="Bakkeren G."/>
            <person name="Khalil H.B."/>
            <person name="Panwar V."/>
            <person name="Joly D."/>
            <person name="Linning R."/>
            <person name="Sakthikumar S."/>
            <person name="Song X."/>
            <person name="Adiconis X."/>
            <person name="Fan L."/>
            <person name="Goldberg J.M."/>
            <person name="Levin J.Z."/>
            <person name="Young S."/>
            <person name="Zeng Q."/>
            <person name="Anikster Y."/>
            <person name="Bruce M."/>
            <person name="Wang M."/>
            <person name="Yin C."/>
            <person name="McCallum B."/>
            <person name="Szabo L.J."/>
            <person name="Hulbert S."/>
            <person name="Chen X."/>
            <person name="Fellers J.P."/>
        </authorList>
    </citation>
    <scope>NUCLEOTIDE SEQUENCE</scope>
    <source>
        <strain evidence="12">isolate 1-1 / race 1 (BBBD)</strain>
        <strain evidence="13">Isolate 1-1 / race 1 (BBBD)</strain>
    </source>
</reference>
<dbReference type="PANTHER" id="PTHR15414:SF0">
    <property type="entry name" value="ENDOPLASMIC RETICULUM LECTIN 1"/>
    <property type="match status" value="1"/>
</dbReference>
<keyword evidence="6" id="KW-0256">Endoplasmic reticulum</keyword>
<name>A0A180G2C4_PUCT1</name>
<evidence type="ECO:0000256" key="8">
    <source>
        <dbReference type="SAM" id="MobiDB-lite"/>
    </source>
</evidence>
<feature type="region of interest" description="Disordered" evidence="8">
    <location>
        <begin position="578"/>
        <end position="687"/>
    </location>
</feature>
<feature type="compositionally biased region" description="Basic and acidic residues" evidence="8">
    <location>
        <begin position="380"/>
        <end position="392"/>
    </location>
</feature>
<dbReference type="Proteomes" id="UP000005240">
    <property type="component" value="Unassembled WGS sequence"/>
</dbReference>
<dbReference type="GO" id="GO:0005788">
    <property type="term" value="C:endoplasmic reticulum lumen"/>
    <property type="evidence" value="ECO:0007669"/>
    <property type="project" value="TreeGrafter"/>
</dbReference>
<feature type="domain" description="MRH" evidence="10">
    <location>
        <begin position="160"/>
        <end position="340"/>
    </location>
</feature>
<evidence type="ECO:0000256" key="3">
    <source>
        <dbReference type="ARBA" id="ARBA00018727"/>
    </source>
</evidence>
<evidence type="ECO:0000256" key="6">
    <source>
        <dbReference type="ARBA" id="ARBA00022824"/>
    </source>
</evidence>
<dbReference type="PROSITE" id="PS51914">
    <property type="entry name" value="MRH"/>
    <property type="match status" value="1"/>
</dbReference>
<feature type="compositionally biased region" description="Basic and acidic residues" evidence="8">
    <location>
        <begin position="514"/>
        <end position="525"/>
    </location>
</feature>
<keyword evidence="4 9" id="KW-0732">Signal</keyword>
<dbReference type="OrthoDB" id="448954at2759"/>
<feature type="compositionally biased region" description="Polar residues" evidence="8">
    <location>
        <begin position="422"/>
        <end position="434"/>
    </location>
</feature>
<dbReference type="EnsemblFungi" id="PTTG_00973-t43_1">
    <property type="protein sequence ID" value="PTTG_00973-t43_1-p1"/>
    <property type="gene ID" value="PTTG_00973"/>
</dbReference>
<reference evidence="12" key="4">
    <citation type="submission" date="2025-05" db="UniProtKB">
        <authorList>
            <consortium name="EnsemblFungi"/>
        </authorList>
    </citation>
    <scope>IDENTIFICATION</scope>
    <source>
        <strain evidence="12">isolate 1-1 / race 1 (BBBD)</strain>
    </source>
</reference>
<dbReference type="GO" id="GO:0005789">
    <property type="term" value="C:endoplasmic reticulum membrane"/>
    <property type="evidence" value="ECO:0007669"/>
    <property type="project" value="UniProtKB-SubCell"/>
</dbReference>
<dbReference type="InterPro" id="IPR009011">
    <property type="entry name" value="Man6P_isomerase_rcpt-bd_dom_sf"/>
</dbReference>
<evidence type="ECO:0000313" key="13">
    <source>
        <dbReference type="Proteomes" id="UP000005240"/>
    </source>
</evidence>
<evidence type="ECO:0000259" key="10">
    <source>
        <dbReference type="PROSITE" id="PS51914"/>
    </source>
</evidence>
<keyword evidence="5" id="KW-0430">Lectin</keyword>
<feature type="compositionally biased region" description="Polar residues" evidence="8">
    <location>
        <begin position="657"/>
        <end position="678"/>
    </location>
</feature>
<dbReference type="GO" id="GO:0030246">
    <property type="term" value="F:carbohydrate binding"/>
    <property type="evidence" value="ECO:0007669"/>
    <property type="project" value="UniProtKB-KW"/>
</dbReference>
<reference evidence="11" key="1">
    <citation type="submission" date="2009-11" db="EMBL/GenBank/DDBJ databases">
        <authorList>
            <consortium name="The Broad Institute Genome Sequencing Platform"/>
            <person name="Ward D."/>
            <person name="Feldgarden M."/>
            <person name="Earl A."/>
            <person name="Young S.K."/>
            <person name="Zeng Q."/>
            <person name="Koehrsen M."/>
            <person name="Alvarado L."/>
            <person name="Berlin A."/>
            <person name="Bochicchio J."/>
            <person name="Borenstein D."/>
            <person name="Chapman S.B."/>
            <person name="Chen Z."/>
            <person name="Engels R."/>
            <person name="Freedman E."/>
            <person name="Gellesch M."/>
            <person name="Goldberg J."/>
            <person name="Griggs A."/>
            <person name="Gujja S."/>
            <person name="Heilman E."/>
            <person name="Heiman D."/>
            <person name="Hepburn T."/>
            <person name="Howarth C."/>
            <person name="Jen D."/>
            <person name="Larson L."/>
            <person name="Lewis B."/>
            <person name="Mehta T."/>
            <person name="Park D."/>
            <person name="Pearson M."/>
            <person name="Roberts A."/>
            <person name="Saif S."/>
            <person name="Shea T."/>
            <person name="Shenoy N."/>
            <person name="Sisk P."/>
            <person name="Stolte C."/>
            <person name="Sykes S."/>
            <person name="Thomson T."/>
            <person name="Walk T."/>
            <person name="White J."/>
            <person name="Yandava C."/>
            <person name="Izard J."/>
            <person name="Baranova O.V."/>
            <person name="Blanton J.M."/>
            <person name="Tanner A.C."/>
            <person name="Dewhirst F.E."/>
            <person name="Haas B."/>
            <person name="Nusbaum C."/>
            <person name="Birren B."/>
        </authorList>
    </citation>
    <scope>NUCLEOTIDE SEQUENCE [LARGE SCALE GENOMIC DNA]</scope>
    <source>
        <strain evidence="11">1-1 BBBD Race 1</strain>
    </source>
</reference>
<feature type="region of interest" description="Disordered" evidence="8">
    <location>
        <begin position="113"/>
        <end position="142"/>
    </location>
</feature>
<dbReference type="GO" id="GO:0030970">
    <property type="term" value="P:retrograde protein transport, ER to cytosol"/>
    <property type="evidence" value="ECO:0007669"/>
    <property type="project" value="TreeGrafter"/>
</dbReference>
<keyword evidence="7" id="KW-1015">Disulfide bond</keyword>
<dbReference type="STRING" id="630390.A0A180G2C4"/>